<dbReference type="OrthoDB" id="10441205at2759"/>
<feature type="compositionally biased region" description="Pro residues" evidence="1">
    <location>
        <begin position="341"/>
        <end position="350"/>
    </location>
</feature>
<dbReference type="EMBL" id="JAGSXJ010000016">
    <property type="protein sequence ID" value="KAH6684849.1"/>
    <property type="molecule type" value="Genomic_DNA"/>
</dbReference>
<evidence type="ECO:0000313" key="5">
    <source>
        <dbReference type="Proteomes" id="UP000770015"/>
    </source>
</evidence>
<evidence type="ECO:0000256" key="3">
    <source>
        <dbReference type="SAM" id="SignalP"/>
    </source>
</evidence>
<reference evidence="4" key="1">
    <citation type="journal article" date="2021" name="Nat. Commun.">
        <title>Genetic determinants of endophytism in the Arabidopsis root mycobiome.</title>
        <authorList>
            <person name="Mesny F."/>
            <person name="Miyauchi S."/>
            <person name="Thiergart T."/>
            <person name="Pickel B."/>
            <person name="Atanasova L."/>
            <person name="Karlsson M."/>
            <person name="Huettel B."/>
            <person name="Barry K.W."/>
            <person name="Haridas S."/>
            <person name="Chen C."/>
            <person name="Bauer D."/>
            <person name="Andreopoulos W."/>
            <person name="Pangilinan J."/>
            <person name="LaButti K."/>
            <person name="Riley R."/>
            <person name="Lipzen A."/>
            <person name="Clum A."/>
            <person name="Drula E."/>
            <person name="Henrissat B."/>
            <person name="Kohler A."/>
            <person name="Grigoriev I.V."/>
            <person name="Martin F.M."/>
            <person name="Hacquard S."/>
        </authorList>
    </citation>
    <scope>NUCLEOTIDE SEQUENCE</scope>
    <source>
        <strain evidence="4">MPI-SDFR-AT-0117</strain>
    </source>
</reference>
<protein>
    <submittedName>
        <fullName evidence="4">Uncharacterized protein</fullName>
    </submittedName>
</protein>
<evidence type="ECO:0000313" key="4">
    <source>
        <dbReference type="EMBL" id="KAH6684849.1"/>
    </source>
</evidence>
<comment type="caution">
    <text evidence="4">The sequence shown here is derived from an EMBL/GenBank/DDBJ whole genome shotgun (WGS) entry which is preliminary data.</text>
</comment>
<proteinExistence type="predicted"/>
<feature type="region of interest" description="Disordered" evidence="1">
    <location>
        <begin position="163"/>
        <end position="205"/>
    </location>
</feature>
<dbReference type="AlphaFoldDB" id="A0A9P8V6Q6"/>
<feature type="compositionally biased region" description="Polar residues" evidence="1">
    <location>
        <begin position="261"/>
        <end position="272"/>
    </location>
</feature>
<name>A0A9P8V6Q6_9PEZI</name>
<keyword evidence="5" id="KW-1185">Reference proteome</keyword>
<feature type="chain" id="PRO_5040373449" evidence="3">
    <location>
        <begin position="26"/>
        <end position="369"/>
    </location>
</feature>
<accession>A0A9P8V6Q6</accession>
<keyword evidence="2" id="KW-0472">Membrane</keyword>
<keyword evidence="2" id="KW-0812">Transmembrane</keyword>
<feature type="transmembrane region" description="Helical" evidence="2">
    <location>
        <begin position="131"/>
        <end position="152"/>
    </location>
</feature>
<feature type="region of interest" description="Disordered" evidence="1">
    <location>
        <begin position="227"/>
        <end position="369"/>
    </location>
</feature>
<gene>
    <name evidence="4" type="ORF">F5X68DRAFT_210280</name>
</gene>
<evidence type="ECO:0000256" key="2">
    <source>
        <dbReference type="SAM" id="Phobius"/>
    </source>
</evidence>
<keyword evidence="3" id="KW-0732">Signal</keyword>
<organism evidence="4 5">
    <name type="scientific">Plectosphaerella plurivora</name>
    <dbReference type="NCBI Taxonomy" id="936078"/>
    <lineage>
        <taxon>Eukaryota</taxon>
        <taxon>Fungi</taxon>
        <taxon>Dikarya</taxon>
        <taxon>Ascomycota</taxon>
        <taxon>Pezizomycotina</taxon>
        <taxon>Sordariomycetes</taxon>
        <taxon>Hypocreomycetidae</taxon>
        <taxon>Glomerellales</taxon>
        <taxon>Plectosphaerellaceae</taxon>
        <taxon>Plectosphaerella</taxon>
    </lineage>
</organism>
<feature type="compositionally biased region" description="Polar residues" evidence="1">
    <location>
        <begin position="316"/>
        <end position="326"/>
    </location>
</feature>
<keyword evidence="2" id="KW-1133">Transmembrane helix</keyword>
<sequence length="369" mass="41006">MPLITRQWWARTLLPLAAFAHAVTALRFTEDEWDLKPGKPLNISWHDTTQDVNIGIYLARKVPGRAELQLNLNLTADDQKAGFIVWDVPNTFVDGLYQFNLWGDGADYRLQVIGDASPIFSDGGLSTGAKAGIIIGVLLIVGAILFAVLFVLRRRGIINRSDGHTALTEPEPDAFLQRVKSPAPTSSPKPPREQHHAAEVSGDYTYRETDNTAGVEMNNFPSAAHATQAYGQPHNAPSLPRSHSQSEVQEYDQYDYDRSTSNRYSQAVSNMSEPPGYGRSPPQRYSMALSQPDIQEYPRSPSVPQIQLPAYGHGYQSPTGSDTQAYGRSRRESDTENLIMPPLPDDPPQNRPSYQDASFESWPRPSRQS</sequence>
<feature type="signal peptide" evidence="3">
    <location>
        <begin position="1"/>
        <end position="25"/>
    </location>
</feature>
<dbReference type="Proteomes" id="UP000770015">
    <property type="component" value="Unassembled WGS sequence"/>
</dbReference>
<evidence type="ECO:0000256" key="1">
    <source>
        <dbReference type="SAM" id="MobiDB-lite"/>
    </source>
</evidence>